<evidence type="ECO:0000313" key="1">
    <source>
        <dbReference type="Proteomes" id="UP000887579"/>
    </source>
</evidence>
<organism evidence="1 2">
    <name type="scientific">Panagrolaimus sp. ES5</name>
    <dbReference type="NCBI Taxonomy" id="591445"/>
    <lineage>
        <taxon>Eukaryota</taxon>
        <taxon>Metazoa</taxon>
        <taxon>Ecdysozoa</taxon>
        <taxon>Nematoda</taxon>
        <taxon>Chromadorea</taxon>
        <taxon>Rhabditida</taxon>
        <taxon>Tylenchina</taxon>
        <taxon>Panagrolaimomorpha</taxon>
        <taxon>Panagrolaimoidea</taxon>
        <taxon>Panagrolaimidae</taxon>
        <taxon>Panagrolaimus</taxon>
    </lineage>
</organism>
<sequence length="228" mass="25526">MADSIIAVRVEHLLQQCKKEGSKNVILALSRHIDNLPNAKFNTHNNLVSDETIDFQEKQNSFNAKKYNIFHLASIFILGLFLGFITGRHDKCSSIPKKLSFKETVFHKFGSAAAPPILYLHHHLTTDNRNAPAKIFVAAENFDDIIRFNMQISDLFKDLNVVPSVIDVVPKMASTNLFNQFKDAASESDKPLIIINNVNNLKGLSPLTLQRIVDPDTAPSKNATIIFT</sequence>
<accession>A0AC34G257</accession>
<dbReference type="WBParaSite" id="ES5_v2.g23838.t1">
    <property type="protein sequence ID" value="ES5_v2.g23838.t1"/>
    <property type="gene ID" value="ES5_v2.g23838"/>
</dbReference>
<name>A0AC34G257_9BILA</name>
<dbReference type="Proteomes" id="UP000887579">
    <property type="component" value="Unplaced"/>
</dbReference>
<reference evidence="2" key="1">
    <citation type="submission" date="2022-11" db="UniProtKB">
        <authorList>
            <consortium name="WormBaseParasite"/>
        </authorList>
    </citation>
    <scope>IDENTIFICATION</scope>
</reference>
<protein>
    <submittedName>
        <fullName evidence="2">Uncharacterized protein</fullName>
    </submittedName>
</protein>
<proteinExistence type="predicted"/>
<evidence type="ECO:0000313" key="2">
    <source>
        <dbReference type="WBParaSite" id="ES5_v2.g23838.t1"/>
    </source>
</evidence>